<evidence type="ECO:0000313" key="1">
    <source>
        <dbReference type="EMBL" id="KAH6934962.1"/>
    </source>
</evidence>
<proteinExistence type="predicted"/>
<organism evidence="1 2">
    <name type="scientific">Hyalomma asiaticum</name>
    <name type="common">Tick</name>
    <dbReference type="NCBI Taxonomy" id="266040"/>
    <lineage>
        <taxon>Eukaryota</taxon>
        <taxon>Metazoa</taxon>
        <taxon>Ecdysozoa</taxon>
        <taxon>Arthropoda</taxon>
        <taxon>Chelicerata</taxon>
        <taxon>Arachnida</taxon>
        <taxon>Acari</taxon>
        <taxon>Parasitiformes</taxon>
        <taxon>Ixodida</taxon>
        <taxon>Ixodoidea</taxon>
        <taxon>Ixodidae</taxon>
        <taxon>Hyalomminae</taxon>
        <taxon>Hyalomma</taxon>
    </lineage>
</organism>
<gene>
    <name evidence="1" type="ORF">HPB50_002495</name>
</gene>
<reference evidence="1" key="1">
    <citation type="submission" date="2020-05" db="EMBL/GenBank/DDBJ databases">
        <title>Large-scale comparative analyses of tick genomes elucidate their genetic diversity and vector capacities.</title>
        <authorList>
            <person name="Jia N."/>
            <person name="Wang J."/>
            <person name="Shi W."/>
            <person name="Du L."/>
            <person name="Sun Y."/>
            <person name="Zhan W."/>
            <person name="Jiang J."/>
            <person name="Wang Q."/>
            <person name="Zhang B."/>
            <person name="Ji P."/>
            <person name="Sakyi L.B."/>
            <person name="Cui X."/>
            <person name="Yuan T."/>
            <person name="Jiang B."/>
            <person name="Yang W."/>
            <person name="Lam T.T.-Y."/>
            <person name="Chang Q."/>
            <person name="Ding S."/>
            <person name="Wang X."/>
            <person name="Zhu J."/>
            <person name="Ruan X."/>
            <person name="Zhao L."/>
            <person name="Wei J."/>
            <person name="Que T."/>
            <person name="Du C."/>
            <person name="Cheng J."/>
            <person name="Dai P."/>
            <person name="Han X."/>
            <person name="Huang E."/>
            <person name="Gao Y."/>
            <person name="Liu J."/>
            <person name="Shao H."/>
            <person name="Ye R."/>
            <person name="Li L."/>
            <person name="Wei W."/>
            <person name="Wang X."/>
            <person name="Wang C."/>
            <person name="Yang T."/>
            <person name="Huo Q."/>
            <person name="Li W."/>
            <person name="Guo W."/>
            <person name="Chen H."/>
            <person name="Zhou L."/>
            <person name="Ni X."/>
            <person name="Tian J."/>
            <person name="Zhou Y."/>
            <person name="Sheng Y."/>
            <person name="Liu T."/>
            <person name="Pan Y."/>
            <person name="Xia L."/>
            <person name="Li J."/>
            <person name="Zhao F."/>
            <person name="Cao W."/>
        </authorList>
    </citation>
    <scope>NUCLEOTIDE SEQUENCE</scope>
    <source>
        <strain evidence="1">Hyas-2018</strain>
    </source>
</reference>
<accession>A0ACB7SLL8</accession>
<comment type="caution">
    <text evidence="1">The sequence shown here is derived from an EMBL/GenBank/DDBJ whole genome shotgun (WGS) entry which is preliminary data.</text>
</comment>
<protein>
    <submittedName>
        <fullName evidence="1">Uncharacterized protein</fullName>
    </submittedName>
</protein>
<evidence type="ECO:0000313" key="2">
    <source>
        <dbReference type="Proteomes" id="UP000821845"/>
    </source>
</evidence>
<dbReference type="EMBL" id="CM023483">
    <property type="protein sequence ID" value="KAH6934962.1"/>
    <property type="molecule type" value="Genomic_DNA"/>
</dbReference>
<sequence>MNGPVQGYYVGYRVRGSGLPYSYKTLQSNSPSSPGEQQHQDCHLRELRPRTRYGIVVQAFNAKGAGPASEEVSAQTLDFDRPGAPRLKLVSSTSSSINLSWDVSNDQPIDGYLTLQQGRTESRSDELQLQIKRRLLRTGHPYRQTPNDQRTAFRGLGCGRSYAFYVVAFNGAGRGARSNVVLA</sequence>
<keyword evidence="2" id="KW-1185">Reference proteome</keyword>
<name>A0ACB7SLL8_HYAAI</name>
<dbReference type="Proteomes" id="UP000821845">
    <property type="component" value="Chromosome 3"/>
</dbReference>